<feature type="compositionally biased region" description="Basic and acidic residues" evidence="5">
    <location>
        <begin position="491"/>
        <end position="503"/>
    </location>
</feature>
<name>A0A2A4Z3T1_9PROT</name>
<evidence type="ECO:0000256" key="3">
    <source>
        <dbReference type="ARBA" id="ARBA00022989"/>
    </source>
</evidence>
<dbReference type="InterPro" id="IPR011990">
    <property type="entry name" value="TPR-like_helical_dom_sf"/>
</dbReference>
<sequence>MMIRLIGYFIAFVVFVTSVVWLNNNPGFVEFDWFGYHIKSSMGLFIAAIVILVVVCVLVWRLVRGIMGAPDAFGLFFSSRRRKKGYEALSKGIIAVGSGDVKTAQKFARLAAEKLDDEPLTLLLKAQTAQLEGDKDQTHKAFEKMIEQDATKMIGLRGLFMEAQRNEDGGAAKMIALDAVAHDGQSKWALNGLFDMQTAEGDWGGALNSLLMIGRLQGTNVAETKRKRAVLLTAEAMNIEASNAERALELALEARTHAPELVPATVLAAKLLLAKGSLRKAHKLLEKCWRLAPHPELGALFAAQKDAEKPNIWLKRVQTFALKAGVGHADMAARGAVEAAVMVARVAIEQSDWSAARKALESIVVDDPSARVCTLMAKIEQGELGNRGLVAEWLARAQRAPGDPVWLADGHIAVTWAPISAVTGELDAYEWKVPDYNLAQVEADMAANILLEHHESELQALESQEKAQQQAHEQAIVAVKQEAEIEIAKIAEEKAEKPAKDEPSNEGNSGSGSGGVELVVAKKSADEPVKTVEVVAEKIEKIDFQPADASPQKSGDKKSNGLKKVSKSPYSSQPITEGDDKVALPHRPDDPGLPADDKDPGADGYYSN</sequence>
<dbReference type="EMBL" id="NVUS01000007">
    <property type="protein sequence ID" value="PCJ01687.1"/>
    <property type="molecule type" value="Genomic_DNA"/>
</dbReference>
<reference key="1">
    <citation type="submission" date="2017-08" db="EMBL/GenBank/DDBJ databases">
        <title>A dynamic microbial community with high functional redundancy inhabits the cold, oxic subseafloor aquifer.</title>
        <authorList>
            <person name="Tully B.J."/>
            <person name="Wheat C.G."/>
            <person name="Glazer B.T."/>
            <person name="Huber J.A."/>
        </authorList>
    </citation>
    <scope>NUCLEOTIDE SEQUENCE [LARGE SCALE GENOMIC DNA]</scope>
</reference>
<dbReference type="SUPFAM" id="SSF48452">
    <property type="entry name" value="TPR-like"/>
    <property type="match status" value="1"/>
</dbReference>
<comment type="caution">
    <text evidence="8">The sequence shown here is derived from an EMBL/GenBank/DDBJ whole genome shotgun (WGS) entry which is preliminary data.</text>
</comment>
<evidence type="ECO:0000256" key="6">
    <source>
        <dbReference type="SAM" id="Phobius"/>
    </source>
</evidence>
<accession>A0A2A4Z3T1</accession>
<evidence type="ECO:0000256" key="4">
    <source>
        <dbReference type="ARBA" id="ARBA00023136"/>
    </source>
</evidence>
<feature type="domain" description="HemY N-terminal" evidence="7">
    <location>
        <begin position="27"/>
        <end position="133"/>
    </location>
</feature>
<dbReference type="Pfam" id="PF07219">
    <property type="entry name" value="HemY_N"/>
    <property type="match status" value="1"/>
</dbReference>
<reference evidence="8" key="2">
    <citation type="journal article" date="2018" name="ISME J.">
        <title>A dynamic microbial community with high functional redundancy inhabits the cold, oxic subseafloor aquifer.</title>
        <authorList>
            <person name="Tully B.J."/>
            <person name="Wheat C.G."/>
            <person name="Glazer B.T."/>
            <person name="Huber J.A."/>
        </authorList>
    </citation>
    <scope>NUCLEOTIDE SEQUENCE</scope>
    <source>
        <strain evidence="8">NORP83</strain>
    </source>
</reference>
<feature type="region of interest" description="Disordered" evidence="5">
    <location>
        <begin position="540"/>
        <end position="608"/>
    </location>
</feature>
<feature type="transmembrane region" description="Helical" evidence="6">
    <location>
        <begin position="5"/>
        <end position="22"/>
    </location>
</feature>
<feature type="transmembrane region" description="Helical" evidence="6">
    <location>
        <begin position="42"/>
        <end position="63"/>
    </location>
</feature>
<dbReference type="Gene3D" id="1.25.40.10">
    <property type="entry name" value="Tetratricopeptide repeat domain"/>
    <property type="match status" value="1"/>
</dbReference>
<keyword evidence="3 6" id="KW-1133">Transmembrane helix</keyword>
<dbReference type="PIRSF" id="PIRSF031802">
    <property type="entry name" value="UCP031802"/>
    <property type="match status" value="1"/>
</dbReference>
<proteinExistence type="predicted"/>
<protein>
    <submittedName>
        <fullName evidence="8">Heme biosynthesis protein HemY</fullName>
    </submittedName>
</protein>
<evidence type="ECO:0000256" key="1">
    <source>
        <dbReference type="ARBA" id="ARBA00004370"/>
    </source>
</evidence>
<keyword evidence="4 6" id="KW-0472">Membrane</keyword>
<comment type="subcellular location">
    <subcellularLocation>
        <location evidence="1">Membrane</location>
    </subcellularLocation>
</comment>
<keyword evidence="2 6" id="KW-0812">Transmembrane</keyword>
<dbReference type="AlphaFoldDB" id="A0A2A4Z3T1"/>
<gene>
    <name evidence="8" type="ORF">COB13_07470</name>
</gene>
<organism evidence="8">
    <name type="scientific">OCS116 cluster bacterium</name>
    <dbReference type="NCBI Taxonomy" id="2030921"/>
    <lineage>
        <taxon>Bacteria</taxon>
        <taxon>Pseudomonadati</taxon>
        <taxon>Pseudomonadota</taxon>
        <taxon>Alphaproteobacteria</taxon>
        <taxon>OCS116 cluster</taxon>
    </lineage>
</organism>
<evidence type="ECO:0000259" key="7">
    <source>
        <dbReference type="Pfam" id="PF07219"/>
    </source>
</evidence>
<dbReference type="InterPro" id="IPR010817">
    <property type="entry name" value="HemY_N"/>
</dbReference>
<dbReference type="GO" id="GO:0016020">
    <property type="term" value="C:membrane"/>
    <property type="evidence" value="ECO:0007669"/>
    <property type="project" value="UniProtKB-SubCell"/>
</dbReference>
<feature type="region of interest" description="Disordered" evidence="5">
    <location>
        <begin position="491"/>
        <end position="515"/>
    </location>
</feature>
<evidence type="ECO:0000313" key="8">
    <source>
        <dbReference type="EMBL" id="PCJ01687.1"/>
    </source>
</evidence>
<dbReference type="InterPro" id="IPR016982">
    <property type="entry name" value="Mms48"/>
</dbReference>
<evidence type="ECO:0000256" key="2">
    <source>
        <dbReference type="ARBA" id="ARBA00022692"/>
    </source>
</evidence>
<evidence type="ECO:0000256" key="5">
    <source>
        <dbReference type="SAM" id="MobiDB-lite"/>
    </source>
</evidence>
<feature type="compositionally biased region" description="Basic and acidic residues" evidence="5">
    <location>
        <begin position="578"/>
        <end position="601"/>
    </location>
</feature>